<dbReference type="RefSeq" id="WP_012945186.1">
    <property type="nucleotide sequence ID" value="NC_013744.1"/>
</dbReference>
<geneLocation type="plasmid" evidence="1 2">
    <name>pHTUR01</name>
</geneLocation>
<organism evidence="1 2">
    <name type="scientific">Haloterrigena turkmenica (strain ATCC 51198 / DSM 5511 / JCM 9101 / NCIMB 13204 / VKM B-1734 / 4k)</name>
    <name type="common">Halococcus turkmenicus</name>
    <dbReference type="NCBI Taxonomy" id="543526"/>
    <lineage>
        <taxon>Archaea</taxon>
        <taxon>Methanobacteriati</taxon>
        <taxon>Methanobacteriota</taxon>
        <taxon>Stenosarchaea group</taxon>
        <taxon>Halobacteria</taxon>
        <taxon>Halobacteriales</taxon>
        <taxon>Natrialbaceae</taxon>
        <taxon>Haloterrigena</taxon>
    </lineage>
</organism>
<name>D2S0P5_HALTV</name>
<dbReference type="Proteomes" id="UP000001903">
    <property type="component" value="Plasmid pHTUR01"/>
</dbReference>
<evidence type="ECO:0000313" key="2">
    <source>
        <dbReference type="Proteomes" id="UP000001903"/>
    </source>
</evidence>
<evidence type="ECO:0008006" key="3">
    <source>
        <dbReference type="Google" id="ProtNLM"/>
    </source>
</evidence>
<dbReference type="HOGENOM" id="CLU_131305_5_1_2"/>
<gene>
    <name evidence="1" type="ordered locus">Htur_4114</name>
</gene>
<keyword evidence="2" id="KW-1185">Reference proteome</keyword>
<protein>
    <recommendedName>
        <fullName evidence="3">Transcriptional regulator, ArsR family</fullName>
    </recommendedName>
</protein>
<accession>D2S0P5</accession>
<dbReference type="EMBL" id="CP001861">
    <property type="protein sequence ID" value="ADB62942.1"/>
    <property type="molecule type" value="Genomic_DNA"/>
</dbReference>
<proteinExistence type="predicted"/>
<evidence type="ECO:0000313" key="1">
    <source>
        <dbReference type="EMBL" id="ADB62942.1"/>
    </source>
</evidence>
<reference evidence="1 2" key="1">
    <citation type="journal article" date="2010" name="Stand. Genomic Sci.">
        <title>Complete genome sequence of Haloterrigena turkmenica type strain (4k).</title>
        <authorList>
            <person name="Saunders E."/>
            <person name="Tindall B.J."/>
            <person name="Fahnrich R."/>
            <person name="Lapidus A."/>
            <person name="Copeland A."/>
            <person name="Del Rio T.G."/>
            <person name="Lucas S."/>
            <person name="Chen F."/>
            <person name="Tice H."/>
            <person name="Cheng J.F."/>
            <person name="Han C."/>
            <person name="Detter J.C."/>
            <person name="Bruce D."/>
            <person name="Goodwin L."/>
            <person name="Chain P."/>
            <person name="Pitluck S."/>
            <person name="Pati A."/>
            <person name="Ivanova N."/>
            <person name="Mavromatis K."/>
            <person name="Chen A."/>
            <person name="Palaniappan K."/>
            <person name="Land M."/>
            <person name="Hauser L."/>
            <person name="Chang Y.J."/>
            <person name="Jeffries C.D."/>
            <person name="Brettin T."/>
            <person name="Rohde M."/>
            <person name="Goker M."/>
            <person name="Bristow J."/>
            <person name="Eisen J.A."/>
            <person name="Markowitz V."/>
            <person name="Hugenholtz P."/>
            <person name="Klenk H.P."/>
            <person name="Kyrpides N.C."/>
        </authorList>
    </citation>
    <scope>NUCLEOTIDE SEQUENCE [LARGE SCALE GENOMIC DNA]</scope>
    <source>
        <strain evidence="2">ATCC 51198 / DSM 5511 / JCM 9101 / NCIMB 13204 / VKM B-1734 / 4k</strain>
    </source>
</reference>
<dbReference type="Gene3D" id="1.10.10.10">
    <property type="entry name" value="Winged helix-like DNA-binding domain superfamily/Winged helix DNA-binding domain"/>
    <property type="match status" value="1"/>
</dbReference>
<sequence>MILDGTKSATQTSMDTVLDILANKYRRRLLFALLEHNPQEDDDIQIPSDIHIENEDLKGLKTEMVHVHLPKLEKASFIMWDREVHEVREGSQFEEIRPLLQLMRDNPDKLPEGLL</sequence>
<dbReference type="InterPro" id="IPR036388">
    <property type="entry name" value="WH-like_DNA-bd_sf"/>
</dbReference>
<keyword evidence="1" id="KW-0614">Plasmid</keyword>
<dbReference type="AlphaFoldDB" id="D2S0P5"/>
<dbReference type="KEGG" id="htu:Htur_4114"/>
<dbReference type="GeneID" id="8744742"/>